<name>A0A1F5ZFZ7_9BACT</name>
<protein>
    <submittedName>
        <fullName evidence="1">Uncharacterized protein</fullName>
    </submittedName>
</protein>
<accession>A0A1F5ZFZ7</accession>
<gene>
    <name evidence="1" type="ORF">A2Z00_05580</name>
</gene>
<evidence type="ECO:0000313" key="1">
    <source>
        <dbReference type="EMBL" id="OGG11426.1"/>
    </source>
</evidence>
<dbReference type="AlphaFoldDB" id="A0A1F5ZFZ7"/>
<dbReference type="EMBL" id="MFIZ01000028">
    <property type="protein sequence ID" value="OGG11426.1"/>
    <property type="molecule type" value="Genomic_DNA"/>
</dbReference>
<organism evidence="1 2">
    <name type="scientific">Candidatus Gottesmanbacteria bacterium RBG_13_45_10</name>
    <dbReference type="NCBI Taxonomy" id="1798370"/>
    <lineage>
        <taxon>Bacteria</taxon>
        <taxon>Candidatus Gottesmaniibacteriota</taxon>
    </lineage>
</organism>
<proteinExistence type="predicted"/>
<reference evidence="1 2" key="1">
    <citation type="journal article" date="2016" name="Nat. Commun.">
        <title>Thousands of microbial genomes shed light on interconnected biogeochemical processes in an aquifer system.</title>
        <authorList>
            <person name="Anantharaman K."/>
            <person name="Brown C.T."/>
            <person name="Hug L.A."/>
            <person name="Sharon I."/>
            <person name="Castelle C.J."/>
            <person name="Probst A.J."/>
            <person name="Thomas B.C."/>
            <person name="Singh A."/>
            <person name="Wilkins M.J."/>
            <person name="Karaoz U."/>
            <person name="Brodie E.L."/>
            <person name="Williams K.H."/>
            <person name="Hubbard S.S."/>
            <person name="Banfield J.F."/>
        </authorList>
    </citation>
    <scope>NUCLEOTIDE SEQUENCE [LARGE SCALE GENOMIC DNA]</scope>
</reference>
<comment type="caution">
    <text evidence="1">The sequence shown here is derived from an EMBL/GenBank/DDBJ whole genome shotgun (WGS) entry which is preliminary data.</text>
</comment>
<sequence length="92" mass="10112">MDLSFPTRTTAGSGIRFSKPFIAGPISRRLGRHAVILASSRSKSISLHGVSLAKAMTMLRNGMPPRAFLLQKTALRLSQYSLCPRHPHTEKP</sequence>
<dbReference type="STRING" id="1798370.A2Z00_05580"/>
<evidence type="ECO:0000313" key="2">
    <source>
        <dbReference type="Proteomes" id="UP000177268"/>
    </source>
</evidence>
<dbReference type="Proteomes" id="UP000177268">
    <property type="component" value="Unassembled WGS sequence"/>
</dbReference>